<gene>
    <name evidence="2" type="ORF">NA56DRAFT_636983</name>
</gene>
<sequence>MVDFQGGSASANPRVFDPFPAFTSPGEKAPRGINPASLVQENRAAGITNPFIPDRFGNLYLFKSYPRKIIISVHGACRGNGTSSARAAYSVFFGEGSRYNESGLLPETERQGSNAAVVFAAKRALEIFEDRVAHNLGDVAEVIIKTHSSYLTQSMIEDVWDWEESGYMDADGKKVRNRFLIGKLHHMIEEAAGPLRGFSENGYLTKFWLVNAEENGEAVPLAEQAFTRGVKEDEDEETDGKLPFSAPLHYWMKVAPKDRDAKELSQRLNFKLHSMEDDEYDEARAAGEVTAAIRRLVITGEDREQIFVLLFGKRWKGMEVEWNKSRLEVLQEDGEVAGRPFSIYHDADTPCWRPRKANLFEAKRLENMAAPVVFKTTLY</sequence>
<dbReference type="AlphaFoldDB" id="A0A2J6PIK0"/>
<dbReference type="GO" id="GO:0003676">
    <property type="term" value="F:nucleic acid binding"/>
    <property type="evidence" value="ECO:0007669"/>
    <property type="project" value="InterPro"/>
</dbReference>
<dbReference type="SUPFAM" id="SSF53098">
    <property type="entry name" value="Ribonuclease H-like"/>
    <property type="match status" value="1"/>
</dbReference>
<evidence type="ECO:0000313" key="3">
    <source>
        <dbReference type="Proteomes" id="UP000235672"/>
    </source>
</evidence>
<reference evidence="2 3" key="1">
    <citation type="submission" date="2016-05" db="EMBL/GenBank/DDBJ databases">
        <title>A degradative enzymes factory behind the ericoid mycorrhizal symbiosis.</title>
        <authorList>
            <consortium name="DOE Joint Genome Institute"/>
            <person name="Martino E."/>
            <person name="Morin E."/>
            <person name="Grelet G."/>
            <person name="Kuo A."/>
            <person name="Kohler A."/>
            <person name="Daghino S."/>
            <person name="Barry K."/>
            <person name="Choi C."/>
            <person name="Cichocki N."/>
            <person name="Clum A."/>
            <person name="Copeland A."/>
            <person name="Hainaut M."/>
            <person name="Haridas S."/>
            <person name="Labutti K."/>
            <person name="Lindquist E."/>
            <person name="Lipzen A."/>
            <person name="Khouja H.-R."/>
            <person name="Murat C."/>
            <person name="Ohm R."/>
            <person name="Olson A."/>
            <person name="Spatafora J."/>
            <person name="Veneault-Fourrey C."/>
            <person name="Henrissat B."/>
            <person name="Grigoriev I."/>
            <person name="Martin F."/>
            <person name="Perotto S."/>
        </authorList>
    </citation>
    <scope>NUCLEOTIDE SEQUENCE [LARGE SCALE GENOMIC DNA]</scope>
    <source>
        <strain evidence="2 3">UAMH 7357</strain>
    </source>
</reference>
<organism evidence="2 3">
    <name type="scientific">Hyaloscypha hepaticicola</name>
    <dbReference type="NCBI Taxonomy" id="2082293"/>
    <lineage>
        <taxon>Eukaryota</taxon>
        <taxon>Fungi</taxon>
        <taxon>Dikarya</taxon>
        <taxon>Ascomycota</taxon>
        <taxon>Pezizomycotina</taxon>
        <taxon>Leotiomycetes</taxon>
        <taxon>Helotiales</taxon>
        <taxon>Hyaloscyphaceae</taxon>
        <taxon>Hyaloscypha</taxon>
    </lineage>
</organism>
<accession>A0A2J6PIK0</accession>
<feature type="domain" description="RNase H type-1" evidence="1">
    <location>
        <begin position="68"/>
        <end position="189"/>
    </location>
</feature>
<dbReference type="EMBL" id="KZ613526">
    <property type="protein sequence ID" value="PMD13853.1"/>
    <property type="molecule type" value="Genomic_DNA"/>
</dbReference>
<dbReference type="OrthoDB" id="245563at2759"/>
<dbReference type="InterPro" id="IPR012337">
    <property type="entry name" value="RNaseH-like_sf"/>
</dbReference>
<dbReference type="InterPro" id="IPR002156">
    <property type="entry name" value="RNaseH_domain"/>
</dbReference>
<proteinExistence type="predicted"/>
<evidence type="ECO:0000313" key="2">
    <source>
        <dbReference type="EMBL" id="PMD13853.1"/>
    </source>
</evidence>
<dbReference type="Gene3D" id="3.30.420.10">
    <property type="entry name" value="Ribonuclease H-like superfamily/Ribonuclease H"/>
    <property type="match status" value="1"/>
</dbReference>
<dbReference type="GO" id="GO:0004523">
    <property type="term" value="F:RNA-DNA hybrid ribonuclease activity"/>
    <property type="evidence" value="ECO:0007669"/>
    <property type="project" value="InterPro"/>
</dbReference>
<dbReference type="STRING" id="1745343.A0A2J6PIK0"/>
<keyword evidence="3" id="KW-1185">Reference proteome</keyword>
<protein>
    <recommendedName>
        <fullName evidence="1">RNase H type-1 domain-containing protein</fullName>
    </recommendedName>
</protein>
<evidence type="ECO:0000259" key="1">
    <source>
        <dbReference type="Pfam" id="PF00075"/>
    </source>
</evidence>
<dbReference type="Pfam" id="PF00075">
    <property type="entry name" value="RNase_H"/>
    <property type="match status" value="1"/>
</dbReference>
<dbReference type="Proteomes" id="UP000235672">
    <property type="component" value="Unassembled WGS sequence"/>
</dbReference>
<name>A0A2J6PIK0_9HELO</name>
<dbReference type="InterPro" id="IPR036397">
    <property type="entry name" value="RNaseH_sf"/>
</dbReference>